<organism evidence="1 2">
    <name type="scientific">Rangifer tarandus platyrhynchus</name>
    <name type="common">Svalbard reindeer</name>
    <dbReference type="NCBI Taxonomy" id="3082113"/>
    <lineage>
        <taxon>Eukaryota</taxon>
        <taxon>Metazoa</taxon>
        <taxon>Chordata</taxon>
        <taxon>Craniata</taxon>
        <taxon>Vertebrata</taxon>
        <taxon>Euteleostomi</taxon>
        <taxon>Mammalia</taxon>
        <taxon>Eutheria</taxon>
        <taxon>Laurasiatheria</taxon>
        <taxon>Artiodactyla</taxon>
        <taxon>Ruminantia</taxon>
        <taxon>Pecora</taxon>
        <taxon>Cervidae</taxon>
        <taxon>Odocoileinae</taxon>
        <taxon>Rangifer</taxon>
    </lineage>
</organism>
<sequence length="111" mass="12388">MTYPPPEYATYLFQPHKTRFWCVCRQRCPPSKLNTKVPDRLGARLAGACVDACVGPALSLGGPGARRPWALLALLLFSCLSATFRADFFTTLHWIAIFLTRNKLKIRACSS</sequence>
<keyword evidence="2" id="KW-1185">Reference proteome</keyword>
<reference evidence="1" key="1">
    <citation type="submission" date="2023-04" db="EMBL/GenBank/DDBJ databases">
        <authorList>
            <consortium name="ELIXIR-Norway"/>
        </authorList>
    </citation>
    <scope>NUCLEOTIDE SEQUENCE [LARGE SCALE GENOMIC DNA]</scope>
</reference>
<dbReference type="Proteomes" id="UP001176941">
    <property type="component" value="Chromosome 20"/>
</dbReference>
<gene>
    <name evidence="1" type="ORF">MRATA1EN1_LOCUS11180</name>
</gene>
<dbReference type="EMBL" id="OX459956">
    <property type="protein sequence ID" value="CAI9162218.1"/>
    <property type="molecule type" value="Genomic_DNA"/>
</dbReference>
<name>A0ABN8YKY1_RANTA</name>
<accession>A0ABN8YKY1</accession>
<proteinExistence type="predicted"/>
<evidence type="ECO:0000313" key="2">
    <source>
        <dbReference type="Proteomes" id="UP001176941"/>
    </source>
</evidence>
<evidence type="ECO:0000313" key="1">
    <source>
        <dbReference type="EMBL" id="CAI9162218.1"/>
    </source>
</evidence>
<protein>
    <submittedName>
        <fullName evidence="1">Uncharacterized protein</fullName>
    </submittedName>
</protein>